<reference evidence="2 3" key="1">
    <citation type="submission" date="2017-11" db="EMBL/GenBank/DDBJ databases">
        <title>Genomic Encyclopedia of Archaeal and Bacterial Type Strains, Phase II (KMG-II): From Individual Species to Whole Genera.</title>
        <authorList>
            <person name="Goeker M."/>
        </authorList>
    </citation>
    <scope>NUCLEOTIDE SEQUENCE [LARGE SCALE GENOMIC DNA]</scope>
    <source>
        <strain evidence="2 3">DSM 22413</strain>
    </source>
</reference>
<dbReference type="RefSeq" id="WP_100348774.1">
    <property type="nucleotide sequence ID" value="NZ_PGTZ01000006.1"/>
</dbReference>
<feature type="transmembrane region" description="Helical" evidence="1">
    <location>
        <begin position="6"/>
        <end position="24"/>
    </location>
</feature>
<evidence type="ECO:0000313" key="2">
    <source>
        <dbReference type="EMBL" id="PJI94819.1"/>
    </source>
</evidence>
<evidence type="ECO:0000313" key="3">
    <source>
        <dbReference type="Proteomes" id="UP000231586"/>
    </source>
</evidence>
<dbReference type="EMBL" id="PGTZ01000006">
    <property type="protein sequence ID" value="PJI94819.1"/>
    <property type="molecule type" value="Genomic_DNA"/>
</dbReference>
<keyword evidence="1" id="KW-1133">Transmembrane helix</keyword>
<organism evidence="2 3">
    <name type="scientific">Luteimicrobium subarcticum</name>
    <dbReference type="NCBI Taxonomy" id="620910"/>
    <lineage>
        <taxon>Bacteria</taxon>
        <taxon>Bacillati</taxon>
        <taxon>Actinomycetota</taxon>
        <taxon>Actinomycetes</taxon>
        <taxon>Micrococcales</taxon>
        <taxon>Luteimicrobium</taxon>
    </lineage>
</organism>
<sequence length="116" mass="12321">MKILVEVFAVLHFIGWAIVLGGYLVSIRKPGLPKGVFHGAATALVSGIVMMGVIESNPDVLGHPFPDGKLAVKLVVALVITVLAFLVQRKGDRAPAWMKHAVGGLTIANIVIAVFW</sequence>
<dbReference type="AlphaFoldDB" id="A0A2M8WV71"/>
<gene>
    <name evidence="2" type="ORF">CLV34_0667</name>
</gene>
<proteinExistence type="predicted"/>
<keyword evidence="1" id="KW-0472">Membrane</keyword>
<keyword evidence="3" id="KW-1185">Reference proteome</keyword>
<feature type="transmembrane region" description="Helical" evidence="1">
    <location>
        <begin position="36"/>
        <end position="54"/>
    </location>
</feature>
<evidence type="ECO:0008006" key="4">
    <source>
        <dbReference type="Google" id="ProtNLM"/>
    </source>
</evidence>
<keyword evidence="1" id="KW-0812">Transmembrane</keyword>
<comment type="caution">
    <text evidence="2">The sequence shown here is derived from an EMBL/GenBank/DDBJ whole genome shotgun (WGS) entry which is preliminary data.</text>
</comment>
<evidence type="ECO:0000256" key="1">
    <source>
        <dbReference type="SAM" id="Phobius"/>
    </source>
</evidence>
<dbReference type="OrthoDB" id="3830423at2"/>
<dbReference type="Proteomes" id="UP000231586">
    <property type="component" value="Unassembled WGS sequence"/>
</dbReference>
<feature type="transmembrane region" description="Helical" evidence="1">
    <location>
        <begin position="96"/>
        <end position="115"/>
    </location>
</feature>
<feature type="transmembrane region" description="Helical" evidence="1">
    <location>
        <begin position="70"/>
        <end position="87"/>
    </location>
</feature>
<name>A0A2M8WV71_9MICO</name>
<accession>A0A2M8WV71</accession>
<protein>
    <recommendedName>
        <fullName evidence="4">Integral membrane protein</fullName>
    </recommendedName>
</protein>